<dbReference type="GO" id="GO:0004930">
    <property type="term" value="F:G protein-coupled receptor activity"/>
    <property type="evidence" value="ECO:0007669"/>
    <property type="project" value="UniProtKB-KW"/>
</dbReference>
<dbReference type="PRINTS" id="PR00237">
    <property type="entry name" value="GPCRRHODOPSN"/>
</dbReference>
<keyword evidence="3 9" id="KW-0812">Transmembrane</keyword>
<dbReference type="GO" id="GO:0005886">
    <property type="term" value="C:plasma membrane"/>
    <property type="evidence" value="ECO:0007669"/>
    <property type="project" value="UniProtKB-SubCell"/>
</dbReference>
<keyword evidence="7 9" id="KW-0675">Receptor</keyword>
<feature type="domain" description="G-protein coupled receptors family 1 profile" evidence="12">
    <location>
        <begin position="22"/>
        <end position="290"/>
    </location>
</feature>
<dbReference type="InParanoid" id="C3YB53"/>
<feature type="compositionally biased region" description="Low complexity" evidence="10">
    <location>
        <begin position="703"/>
        <end position="718"/>
    </location>
</feature>
<dbReference type="PROSITE" id="PS50262">
    <property type="entry name" value="G_PROTEIN_RECEP_F1_2"/>
    <property type="match status" value="1"/>
</dbReference>
<evidence type="ECO:0000256" key="5">
    <source>
        <dbReference type="ARBA" id="ARBA00023040"/>
    </source>
</evidence>
<feature type="transmembrane region" description="Helical" evidence="11">
    <location>
        <begin position="186"/>
        <end position="213"/>
    </location>
</feature>
<feature type="transmembrane region" description="Helical" evidence="11">
    <location>
        <begin position="131"/>
        <end position="148"/>
    </location>
</feature>
<feature type="region of interest" description="Disordered" evidence="10">
    <location>
        <begin position="493"/>
        <end position="612"/>
    </location>
</feature>
<feature type="compositionally biased region" description="Low complexity" evidence="10">
    <location>
        <begin position="412"/>
        <end position="457"/>
    </location>
</feature>
<evidence type="ECO:0000256" key="7">
    <source>
        <dbReference type="ARBA" id="ARBA00023170"/>
    </source>
</evidence>
<feature type="compositionally biased region" description="Low complexity" evidence="10">
    <location>
        <begin position="493"/>
        <end position="516"/>
    </location>
</feature>
<feature type="compositionally biased region" description="Polar residues" evidence="10">
    <location>
        <begin position="685"/>
        <end position="697"/>
    </location>
</feature>
<evidence type="ECO:0000256" key="8">
    <source>
        <dbReference type="ARBA" id="ARBA00023224"/>
    </source>
</evidence>
<proteinExistence type="inferred from homology"/>
<dbReference type="InterPro" id="IPR017452">
    <property type="entry name" value="GPCR_Rhodpsn_7TM"/>
</dbReference>
<evidence type="ECO:0000256" key="9">
    <source>
        <dbReference type="RuleBase" id="RU000688"/>
    </source>
</evidence>
<comment type="subcellular location">
    <subcellularLocation>
        <location evidence="1">Cell membrane</location>
        <topology evidence="1">Multi-pass membrane protein</topology>
    </subcellularLocation>
</comment>
<feature type="compositionally biased region" description="Polar residues" evidence="10">
    <location>
        <begin position="336"/>
        <end position="346"/>
    </location>
</feature>
<organism>
    <name type="scientific">Branchiostoma floridae</name>
    <name type="common">Florida lancelet</name>
    <name type="synonym">Amphioxus</name>
    <dbReference type="NCBI Taxonomy" id="7739"/>
    <lineage>
        <taxon>Eukaryota</taxon>
        <taxon>Metazoa</taxon>
        <taxon>Chordata</taxon>
        <taxon>Cephalochordata</taxon>
        <taxon>Leptocardii</taxon>
        <taxon>Amphioxiformes</taxon>
        <taxon>Branchiostomatidae</taxon>
        <taxon>Branchiostoma</taxon>
    </lineage>
</organism>
<dbReference type="PANTHER" id="PTHR24229">
    <property type="entry name" value="NEUROPEPTIDES RECEPTOR"/>
    <property type="match status" value="1"/>
</dbReference>
<dbReference type="FunFam" id="1.20.1070.10:FF:000475">
    <property type="entry name" value="Uncharacterized protein"/>
    <property type="match status" value="1"/>
</dbReference>
<feature type="region of interest" description="Disordered" evidence="10">
    <location>
        <begin position="685"/>
        <end position="735"/>
    </location>
</feature>
<keyword evidence="2" id="KW-1003">Cell membrane</keyword>
<evidence type="ECO:0000259" key="12">
    <source>
        <dbReference type="PROSITE" id="PS50262"/>
    </source>
</evidence>
<gene>
    <name evidence="13" type="ORF">BRAFLDRAFT_91912</name>
</gene>
<dbReference type="Pfam" id="PF00001">
    <property type="entry name" value="7tm_1"/>
    <property type="match status" value="1"/>
</dbReference>
<feature type="compositionally biased region" description="Polar residues" evidence="10">
    <location>
        <begin position="360"/>
        <end position="372"/>
    </location>
</feature>
<name>C3YB53_BRAFL</name>
<accession>C3YB53</accession>
<evidence type="ECO:0000256" key="10">
    <source>
        <dbReference type="SAM" id="MobiDB-lite"/>
    </source>
</evidence>
<dbReference type="AlphaFoldDB" id="C3YB53"/>
<dbReference type="SUPFAM" id="SSF81321">
    <property type="entry name" value="Family A G protein-coupled receptor-like"/>
    <property type="match status" value="1"/>
</dbReference>
<feature type="compositionally biased region" description="Basic and acidic residues" evidence="10">
    <location>
        <begin position="528"/>
        <end position="578"/>
    </location>
</feature>
<dbReference type="Gene3D" id="1.20.1070.10">
    <property type="entry name" value="Rhodopsin 7-helix transmembrane proteins"/>
    <property type="match status" value="1"/>
</dbReference>
<evidence type="ECO:0000256" key="6">
    <source>
        <dbReference type="ARBA" id="ARBA00023136"/>
    </source>
</evidence>
<feature type="transmembrane region" description="Helical" evidence="11">
    <location>
        <begin position="43"/>
        <end position="66"/>
    </location>
</feature>
<dbReference type="EMBL" id="GG666496">
    <property type="protein sequence ID" value="EEN62515.1"/>
    <property type="molecule type" value="Genomic_DNA"/>
</dbReference>
<evidence type="ECO:0000256" key="1">
    <source>
        <dbReference type="ARBA" id="ARBA00004651"/>
    </source>
</evidence>
<keyword evidence="5 9" id="KW-0297">G-protein coupled receptor</keyword>
<dbReference type="PANTHER" id="PTHR24229:SF112">
    <property type="entry name" value="CHEMOKINE-LIKE RECEPTOR 1"/>
    <property type="match status" value="1"/>
</dbReference>
<dbReference type="PROSITE" id="PS00237">
    <property type="entry name" value="G_PROTEIN_RECEP_F1_1"/>
    <property type="match status" value="1"/>
</dbReference>
<keyword evidence="4 11" id="KW-1133">Transmembrane helix</keyword>
<dbReference type="eggNOG" id="KOG3656">
    <property type="taxonomic scope" value="Eukaryota"/>
</dbReference>
<keyword evidence="8 9" id="KW-0807">Transducer</keyword>
<feature type="transmembrane region" description="Helical" evidence="11">
    <location>
        <begin position="92"/>
        <end position="110"/>
    </location>
</feature>
<sequence>MALEIYIGNVARCCICAIGMLANLLVLFIVARYPTMRTACNVYVANLAVTDFAVSLLTLIQSIVVLSDPSYWAGDRNAGSTFYLQSCDVSRVIFFFLAATSILLLTVIAVERHKVITDPLGSLQHGTVKHAGRTCSVVWIVGALIAAIDTITRNAVKNDWTFTGASLNSVSCVFLKLETSDTSHTFLTVVVLLFFLFLYVLPSCIIIILYTRILVKVRQSRRLAVRETRSDDQAYLMVFVVTVFFLVAWLPIHIVVIINLIVPNNRQNMIASEVALLLVMLNSVANPFLYGLLGKNFRDKLKKMFCCKQGTRQIIGTTYHGLGQIQVTGSTGQAQATEGIGQSQATDGIGHSQAKGGTGQAQATSLTEQAQVTGGAEEGPASGGTELAQVTCGTGQAHVTGGTEEGPGTDGSGQAQVTCGTGQAQATGGTGQAQVTGGTGQAQVTGGAGQAQVTGGAEQANVTDGTEEGPGTDGTGQTQVTCGTGQAQAQATGGTGQAQVTGGAGQAQVTGGAEQANVTDGTIRGPGYRRDRTDPGYVRDRPGPGYRRDRSGPGYRWDRTRPGCRRDKTVPCYKRDRLGPGYVQDRTGPGYRLDYGNEEGADKHPASCRGRSDTYCAGRSSALRDQPKVPVPAPPRPVLALQDNNMLPVQTSTPRSPTSIFLSDSQYRFPDVSLLVGRSLELGTPTATSPLAPFTSTPDRDLSSPAVSSHSAASLSPARSPPRPRRPHARTWTRTGLTRQCTIPATWIIYTKTIRTNSDVDVWHSALNKRATRKSSLSSYLLVPGESGPGTRGFLWLRGGLVATEGLTLWEVNTQTTVRHIPSTAGTVFGRFHCIGGGNTNTLVATPEAITAEQFEEFEHIDSTVQVIRDQIDQEIFDEVYEARGTAPVSAAEDIEDTEVRRPCDRSQVLQRCHHH</sequence>
<evidence type="ECO:0000256" key="11">
    <source>
        <dbReference type="SAM" id="Phobius"/>
    </source>
</evidence>
<evidence type="ECO:0000256" key="2">
    <source>
        <dbReference type="ARBA" id="ARBA00022475"/>
    </source>
</evidence>
<feature type="transmembrane region" description="Helical" evidence="11">
    <location>
        <begin position="234"/>
        <end position="262"/>
    </location>
</feature>
<evidence type="ECO:0000313" key="13">
    <source>
        <dbReference type="EMBL" id="EEN62515.1"/>
    </source>
</evidence>
<comment type="similarity">
    <text evidence="9">Belongs to the G-protein coupled receptor 1 family.</text>
</comment>
<dbReference type="InterPro" id="IPR000276">
    <property type="entry name" value="GPCR_Rhodpsn"/>
</dbReference>
<feature type="region of interest" description="Disordered" evidence="10">
    <location>
        <begin position="336"/>
        <end position="481"/>
    </location>
</feature>
<reference evidence="13" key="1">
    <citation type="journal article" date="2008" name="Nature">
        <title>The amphioxus genome and the evolution of the chordate karyotype.</title>
        <authorList>
            <consortium name="US DOE Joint Genome Institute (JGI-PGF)"/>
            <person name="Putnam N.H."/>
            <person name="Butts T."/>
            <person name="Ferrier D.E.K."/>
            <person name="Furlong R.F."/>
            <person name="Hellsten U."/>
            <person name="Kawashima T."/>
            <person name="Robinson-Rechavi M."/>
            <person name="Shoguchi E."/>
            <person name="Terry A."/>
            <person name="Yu J.-K."/>
            <person name="Benito-Gutierrez E.L."/>
            <person name="Dubchak I."/>
            <person name="Garcia-Fernandez J."/>
            <person name="Gibson-Brown J.J."/>
            <person name="Grigoriev I.V."/>
            <person name="Horton A.C."/>
            <person name="de Jong P.J."/>
            <person name="Jurka J."/>
            <person name="Kapitonov V.V."/>
            <person name="Kohara Y."/>
            <person name="Kuroki Y."/>
            <person name="Lindquist E."/>
            <person name="Lucas S."/>
            <person name="Osoegawa K."/>
            <person name="Pennacchio L.A."/>
            <person name="Salamov A.A."/>
            <person name="Satou Y."/>
            <person name="Sauka-Spengler T."/>
            <person name="Schmutz J."/>
            <person name="Shin-I T."/>
            <person name="Toyoda A."/>
            <person name="Bronner-Fraser M."/>
            <person name="Fujiyama A."/>
            <person name="Holland L.Z."/>
            <person name="Holland P.W.H."/>
            <person name="Satoh N."/>
            <person name="Rokhsar D.S."/>
        </authorList>
    </citation>
    <scope>NUCLEOTIDE SEQUENCE [LARGE SCALE GENOMIC DNA]</scope>
    <source>
        <strain evidence="13">S238N-H82</strain>
        <tissue evidence="13">Testes</tissue>
    </source>
</reference>
<dbReference type="CDD" id="cd00637">
    <property type="entry name" value="7tm_classA_rhodopsin-like"/>
    <property type="match status" value="1"/>
</dbReference>
<feature type="transmembrane region" description="Helical" evidence="11">
    <location>
        <begin position="6"/>
        <end position="31"/>
    </location>
</feature>
<protein>
    <recommendedName>
        <fullName evidence="12">G-protein coupled receptors family 1 profile domain-containing protein</fullName>
    </recommendedName>
</protein>
<keyword evidence="6 11" id="KW-0472">Membrane</keyword>
<feature type="compositionally biased region" description="Basic residues" evidence="10">
    <location>
        <begin position="722"/>
        <end position="731"/>
    </location>
</feature>
<evidence type="ECO:0000256" key="3">
    <source>
        <dbReference type="ARBA" id="ARBA00022692"/>
    </source>
</evidence>
<evidence type="ECO:0000256" key="4">
    <source>
        <dbReference type="ARBA" id="ARBA00022989"/>
    </source>
</evidence>